<keyword evidence="4" id="KW-1185">Reference proteome</keyword>
<dbReference type="InterPro" id="IPR011006">
    <property type="entry name" value="CheY-like_superfamily"/>
</dbReference>
<keyword evidence="1" id="KW-0597">Phosphoprotein</keyword>
<evidence type="ECO:0000313" key="3">
    <source>
        <dbReference type="EMBL" id="SMQ63350.1"/>
    </source>
</evidence>
<dbReference type="InterPro" id="IPR001789">
    <property type="entry name" value="Sig_transdc_resp-reg_receiver"/>
</dbReference>
<feature type="modified residue" description="4-aspartylphosphate" evidence="1">
    <location>
        <position position="62"/>
    </location>
</feature>
<dbReference type="AlphaFoldDB" id="A0A1Y6EQX7"/>
<dbReference type="Gene3D" id="3.40.50.2300">
    <property type="match status" value="1"/>
</dbReference>
<evidence type="ECO:0000256" key="1">
    <source>
        <dbReference type="PROSITE-ProRule" id="PRU00169"/>
    </source>
</evidence>
<sequence length="131" mass="14172">MTTTTFTDLRVLIGEDEQLLAFDLAHQLETLGAHVVGMADSVARIEQMSDMQLSEANAAILDVELLDGEVYAVVPRLEAAGIGVVICSGYQRAERPDRFAHIEWVGKPALPEQIAAALCRAVDARKGNPID</sequence>
<proteinExistence type="predicted"/>
<dbReference type="GO" id="GO:0000160">
    <property type="term" value="P:phosphorelay signal transduction system"/>
    <property type="evidence" value="ECO:0007669"/>
    <property type="project" value="InterPro"/>
</dbReference>
<reference evidence="4" key="1">
    <citation type="submission" date="2017-04" db="EMBL/GenBank/DDBJ databases">
        <authorList>
            <person name="Varghese N."/>
            <person name="Submissions S."/>
        </authorList>
    </citation>
    <scope>NUCLEOTIDE SEQUENCE [LARGE SCALE GENOMIC DNA]</scope>
</reference>
<dbReference type="EMBL" id="FXWK01000001">
    <property type="protein sequence ID" value="SMQ63350.1"/>
    <property type="molecule type" value="Genomic_DNA"/>
</dbReference>
<dbReference type="PROSITE" id="PS50110">
    <property type="entry name" value="RESPONSE_REGULATORY"/>
    <property type="match status" value="1"/>
</dbReference>
<protein>
    <recommendedName>
        <fullName evidence="2">Response regulatory domain-containing protein</fullName>
    </recommendedName>
</protein>
<accession>A0A1Y6EQX7</accession>
<dbReference type="SUPFAM" id="SSF52172">
    <property type="entry name" value="CheY-like"/>
    <property type="match status" value="1"/>
</dbReference>
<organism evidence="3 4">
    <name type="scientific">Devosia lucknowensis</name>
    <dbReference type="NCBI Taxonomy" id="1096929"/>
    <lineage>
        <taxon>Bacteria</taxon>
        <taxon>Pseudomonadati</taxon>
        <taxon>Pseudomonadota</taxon>
        <taxon>Alphaproteobacteria</taxon>
        <taxon>Hyphomicrobiales</taxon>
        <taxon>Devosiaceae</taxon>
        <taxon>Devosia</taxon>
    </lineage>
</organism>
<dbReference type="Proteomes" id="UP000194474">
    <property type="component" value="Unassembled WGS sequence"/>
</dbReference>
<feature type="domain" description="Response regulatory" evidence="2">
    <location>
        <begin position="10"/>
        <end position="122"/>
    </location>
</feature>
<gene>
    <name evidence="3" type="ORF">SAMN06295905_0800</name>
</gene>
<dbReference type="RefSeq" id="WP_170926342.1">
    <property type="nucleotide sequence ID" value="NZ_FXWK01000001.1"/>
</dbReference>
<evidence type="ECO:0000259" key="2">
    <source>
        <dbReference type="PROSITE" id="PS50110"/>
    </source>
</evidence>
<name>A0A1Y6EQX7_9HYPH</name>
<evidence type="ECO:0000313" key="4">
    <source>
        <dbReference type="Proteomes" id="UP000194474"/>
    </source>
</evidence>